<keyword evidence="3" id="KW-1185">Reference proteome</keyword>
<protein>
    <submittedName>
        <fullName evidence="2">Uncharacterized protein</fullName>
    </submittedName>
</protein>
<feature type="region of interest" description="Disordered" evidence="1">
    <location>
        <begin position="32"/>
        <end position="63"/>
    </location>
</feature>
<organism evidence="2 3">
    <name type="scientific">Musa balbisiana</name>
    <name type="common">Banana</name>
    <dbReference type="NCBI Taxonomy" id="52838"/>
    <lineage>
        <taxon>Eukaryota</taxon>
        <taxon>Viridiplantae</taxon>
        <taxon>Streptophyta</taxon>
        <taxon>Embryophyta</taxon>
        <taxon>Tracheophyta</taxon>
        <taxon>Spermatophyta</taxon>
        <taxon>Magnoliopsida</taxon>
        <taxon>Liliopsida</taxon>
        <taxon>Zingiberales</taxon>
        <taxon>Musaceae</taxon>
        <taxon>Musa</taxon>
    </lineage>
</organism>
<feature type="compositionally biased region" description="Polar residues" evidence="1">
    <location>
        <begin position="36"/>
        <end position="47"/>
    </location>
</feature>
<sequence>MWAVDLYAPGGTSRLGWIPVVRRQLVQSRAVPEQIGGTSPASSSSIRVGQMSGRVSRRLPTSDPGLMLEYSLLIWEDKVENTVPEN</sequence>
<dbReference type="EMBL" id="PYDT01000011">
    <property type="protein sequence ID" value="THU44907.1"/>
    <property type="molecule type" value="Genomic_DNA"/>
</dbReference>
<evidence type="ECO:0000313" key="3">
    <source>
        <dbReference type="Proteomes" id="UP000317650"/>
    </source>
</evidence>
<dbReference type="AlphaFoldDB" id="A0A4S8IA49"/>
<name>A0A4S8IA49_MUSBA</name>
<accession>A0A4S8IA49</accession>
<evidence type="ECO:0000256" key="1">
    <source>
        <dbReference type="SAM" id="MobiDB-lite"/>
    </source>
</evidence>
<evidence type="ECO:0000313" key="2">
    <source>
        <dbReference type="EMBL" id="THU44907.1"/>
    </source>
</evidence>
<dbReference type="Proteomes" id="UP000317650">
    <property type="component" value="Chromosome 2"/>
</dbReference>
<reference evidence="2 3" key="1">
    <citation type="journal article" date="2019" name="Nat. Plants">
        <title>Genome sequencing of Musa balbisiana reveals subgenome evolution and function divergence in polyploid bananas.</title>
        <authorList>
            <person name="Yao X."/>
        </authorList>
    </citation>
    <scope>NUCLEOTIDE SEQUENCE [LARGE SCALE GENOMIC DNA]</scope>
    <source>
        <strain evidence="3">cv. DH-PKW</strain>
        <tissue evidence="2">Leaves</tissue>
    </source>
</reference>
<proteinExistence type="predicted"/>
<gene>
    <name evidence="2" type="ORF">C4D60_Mb02t12330</name>
</gene>
<comment type="caution">
    <text evidence="2">The sequence shown here is derived from an EMBL/GenBank/DDBJ whole genome shotgun (WGS) entry which is preliminary data.</text>
</comment>